<dbReference type="AlphaFoldDB" id="A0A243Q5L2"/>
<evidence type="ECO:0000313" key="3">
    <source>
        <dbReference type="Proteomes" id="UP000194632"/>
    </source>
</evidence>
<name>A0A243Q5L2_9ACTN</name>
<dbReference type="Pfam" id="PF21962">
    <property type="entry name" value="DUF6924"/>
    <property type="match status" value="1"/>
</dbReference>
<keyword evidence="3" id="KW-1185">Reference proteome</keyword>
<dbReference type="Proteomes" id="UP000194632">
    <property type="component" value="Unassembled WGS sequence"/>
</dbReference>
<comment type="caution">
    <text evidence="2">The sequence shown here is derived from an EMBL/GenBank/DDBJ whole genome shotgun (WGS) entry which is preliminary data.</text>
</comment>
<evidence type="ECO:0000259" key="1">
    <source>
        <dbReference type="Pfam" id="PF21962"/>
    </source>
</evidence>
<feature type="domain" description="DUF6924" evidence="1">
    <location>
        <begin position="228"/>
        <end position="356"/>
    </location>
</feature>
<reference evidence="2 3" key="1">
    <citation type="submission" date="2017-05" db="EMBL/GenBank/DDBJ databases">
        <title>Biotechnological potential of actinobacteria isolated from South African environments.</title>
        <authorList>
            <person name="Le Roes-Hill M."/>
            <person name="Prins A."/>
            <person name="Durrell K.A."/>
        </authorList>
    </citation>
    <scope>NUCLEOTIDE SEQUENCE [LARGE SCALE GENOMIC DNA]</scope>
    <source>
        <strain evidence="2">BS2</strain>
    </source>
</reference>
<organism evidence="2 3">
    <name type="scientific">Gordonia lacunae</name>
    <dbReference type="NCBI Taxonomy" id="417102"/>
    <lineage>
        <taxon>Bacteria</taxon>
        <taxon>Bacillati</taxon>
        <taxon>Actinomycetota</taxon>
        <taxon>Actinomycetes</taxon>
        <taxon>Mycobacteriales</taxon>
        <taxon>Gordoniaceae</taxon>
        <taxon>Gordonia</taxon>
    </lineage>
</organism>
<protein>
    <recommendedName>
        <fullName evidence="1">DUF6924 domain-containing protein</fullName>
    </recommendedName>
</protein>
<sequence>MELEHVQYEHRTADFIALTGAFASFEPEHYQSWYTGQHRLSIGIQDTKEYTLSYEPGKPGFDPPRLPELTFLIPNAPAPVVVDLITHDAEPTLLDAADGWVHVEQGGAEFGYLPVTMQPLVWSSPSEHERIKPLVQTIFGPWNMVRVSCRDRRPSDPAVQVRVDIWQIPGPAGLEVIRYTPTGRNTPAASHAPAQPAEVRERIDAAVAADSATSVSGPLDADHLANLSLLIRGDFSDPEAWTMVVNAALAPDPVDGFSADLTLVDDPTYDNITVDELAHAIGEPPPFYVFLCDTQTLSDPDHPILAINLDGEDTSNRSVRVVPAAMWSIENNLALANMDFAEFVGAADADGIFRGF</sequence>
<proteinExistence type="predicted"/>
<dbReference type="EMBL" id="NGFO01000029">
    <property type="protein sequence ID" value="OUC76657.1"/>
    <property type="molecule type" value="Genomic_DNA"/>
</dbReference>
<gene>
    <name evidence="2" type="ORF">CA982_20645</name>
</gene>
<dbReference type="OrthoDB" id="4380532at2"/>
<dbReference type="InterPro" id="IPR053832">
    <property type="entry name" value="DUF6924"/>
</dbReference>
<evidence type="ECO:0000313" key="2">
    <source>
        <dbReference type="EMBL" id="OUC76657.1"/>
    </source>
</evidence>
<accession>A0A243Q5L2</accession>
<dbReference type="RefSeq" id="WP_049942646.1">
    <property type="nucleotide sequence ID" value="NZ_NGFO01000029.1"/>
</dbReference>